<evidence type="ECO:0000313" key="2">
    <source>
        <dbReference type="EMBL" id="PRP91017.1"/>
    </source>
</evidence>
<feature type="compositionally biased region" description="Acidic residues" evidence="1">
    <location>
        <begin position="311"/>
        <end position="321"/>
    </location>
</feature>
<feature type="region of interest" description="Disordered" evidence="1">
    <location>
        <begin position="307"/>
        <end position="363"/>
    </location>
</feature>
<organism evidence="2 3">
    <name type="scientific">Enhygromyxa salina</name>
    <dbReference type="NCBI Taxonomy" id="215803"/>
    <lineage>
        <taxon>Bacteria</taxon>
        <taxon>Pseudomonadati</taxon>
        <taxon>Myxococcota</taxon>
        <taxon>Polyangia</taxon>
        <taxon>Nannocystales</taxon>
        <taxon>Nannocystaceae</taxon>
        <taxon>Enhygromyxa</taxon>
    </lineage>
</organism>
<evidence type="ECO:0000313" key="3">
    <source>
        <dbReference type="Proteomes" id="UP000237968"/>
    </source>
</evidence>
<accession>A0A2S9XDT5</accession>
<feature type="compositionally biased region" description="Low complexity" evidence="1">
    <location>
        <begin position="329"/>
        <end position="349"/>
    </location>
</feature>
<sequence>MPVWKLMLGAGPPLALIATLAHVPDARAGNTVHPRTPVLWPDAPCIQTVDRSAESNFAFSYEIPAEDTLLSVDEFDDSRTHQFIGFCRQWPAGRPPPRYISTFDLERSVEAGLEQPELLDDPESTLETSAAWAGCWTRITADDARRPITYAAAADPVIWASAEVPAGTWLVAGYTWEPPYNLWMRAPWVVRVTDEAEPTEPVQAAATIADTADSLDGEELLELQICVDASPGSTLALAWASTKPAQLEWSTLATIDLDTGLNGPGELLVPFSPPESSWGQTLVLRATIEQPQGDAYVGHGLAPLIVFADPGDGDGDGDGNGDGDGGSANGDTDTGSDTGTETSAGADPSSGGGSRCSVDPRRGKLDRFGAPRALPFWALFLVLVRRRHARERSA</sequence>
<proteinExistence type="predicted"/>
<comment type="caution">
    <text evidence="2">The sequence shown here is derived from an EMBL/GenBank/DDBJ whole genome shotgun (WGS) entry which is preliminary data.</text>
</comment>
<gene>
    <name evidence="2" type="ORF">ENSA5_59290</name>
</gene>
<dbReference type="Proteomes" id="UP000237968">
    <property type="component" value="Unassembled WGS sequence"/>
</dbReference>
<dbReference type="RefSeq" id="WP_181198296.1">
    <property type="nucleotide sequence ID" value="NZ_PVNK01000261.1"/>
</dbReference>
<dbReference type="EMBL" id="PVNK01000261">
    <property type="protein sequence ID" value="PRP91017.1"/>
    <property type="molecule type" value="Genomic_DNA"/>
</dbReference>
<name>A0A2S9XDT5_9BACT</name>
<reference evidence="2 3" key="1">
    <citation type="submission" date="2018-03" db="EMBL/GenBank/DDBJ databases">
        <title>Draft Genome Sequences of the Obligatory Marine Myxobacteria Enhygromyxa salina SWB005.</title>
        <authorList>
            <person name="Poehlein A."/>
            <person name="Moghaddam J.A."/>
            <person name="Harms H."/>
            <person name="Alanjari M."/>
            <person name="Koenig G.M."/>
            <person name="Daniel R."/>
            <person name="Schaeberle T.F."/>
        </authorList>
    </citation>
    <scope>NUCLEOTIDE SEQUENCE [LARGE SCALE GENOMIC DNA]</scope>
    <source>
        <strain evidence="2 3">SWB005</strain>
    </source>
</reference>
<keyword evidence="3" id="KW-1185">Reference proteome</keyword>
<protein>
    <submittedName>
        <fullName evidence="2">Uncharacterized protein</fullName>
    </submittedName>
</protein>
<evidence type="ECO:0000256" key="1">
    <source>
        <dbReference type="SAM" id="MobiDB-lite"/>
    </source>
</evidence>
<dbReference type="AlphaFoldDB" id="A0A2S9XDT5"/>